<dbReference type="InterPro" id="IPR000203">
    <property type="entry name" value="GPS"/>
</dbReference>
<feature type="domain" description="EGF-like" evidence="12">
    <location>
        <begin position="65"/>
        <end position="106"/>
    </location>
</feature>
<feature type="domain" description="EGF-like" evidence="12">
    <location>
        <begin position="385"/>
        <end position="427"/>
    </location>
</feature>
<feature type="domain" description="EGF-like" evidence="12">
    <location>
        <begin position="231"/>
        <end position="268"/>
    </location>
</feature>
<feature type="domain" description="EGF-like" evidence="12">
    <location>
        <begin position="471"/>
        <end position="509"/>
    </location>
</feature>
<evidence type="ECO:0000256" key="8">
    <source>
        <dbReference type="PROSITE-ProRule" id="PRU00076"/>
    </source>
</evidence>
<evidence type="ECO:0000256" key="9">
    <source>
        <dbReference type="SAM" id="MobiDB-lite"/>
    </source>
</evidence>
<feature type="transmembrane region" description="Helical" evidence="10">
    <location>
        <begin position="964"/>
        <end position="987"/>
    </location>
</feature>
<dbReference type="SUPFAM" id="SSF81321">
    <property type="entry name" value="Family A G protein-coupled receptor-like"/>
    <property type="match status" value="1"/>
</dbReference>
<dbReference type="CDD" id="cd15040">
    <property type="entry name" value="7tmB2_Adhesion"/>
    <property type="match status" value="1"/>
</dbReference>
<dbReference type="SMART" id="SM00179">
    <property type="entry name" value="EGF_CA"/>
    <property type="match status" value="4"/>
</dbReference>
<dbReference type="InterPro" id="IPR000742">
    <property type="entry name" value="EGF"/>
</dbReference>
<keyword evidence="7 8" id="KW-1015">Disulfide bond</keyword>
<feature type="domain" description="EGF-like" evidence="12">
    <location>
        <begin position="189"/>
        <end position="230"/>
    </location>
</feature>
<keyword evidence="3" id="KW-1003">Cell membrane</keyword>
<evidence type="ECO:0000256" key="2">
    <source>
        <dbReference type="ARBA" id="ARBA00004236"/>
    </source>
</evidence>
<evidence type="ECO:0000313" key="15">
    <source>
        <dbReference type="Proteomes" id="UP000694845"/>
    </source>
</evidence>
<comment type="subcellular location">
    <subcellularLocation>
        <location evidence="2">Cell membrane</location>
    </subcellularLocation>
    <subcellularLocation>
        <location evidence="1">Membrane</location>
        <topology evidence="1">Multi-pass membrane protein</topology>
    </subcellularLocation>
</comment>
<evidence type="ECO:0000256" key="3">
    <source>
        <dbReference type="ARBA" id="ARBA00022475"/>
    </source>
</evidence>
<keyword evidence="11" id="KW-0732">Signal</keyword>
<dbReference type="InterPro" id="IPR001881">
    <property type="entry name" value="EGF-like_Ca-bd_dom"/>
</dbReference>
<feature type="transmembrane region" description="Helical" evidence="10">
    <location>
        <begin position="894"/>
        <end position="916"/>
    </location>
</feature>
<feature type="domain" description="EGF-like" evidence="12">
    <location>
        <begin position="428"/>
        <end position="470"/>
    </location>
</feature>
<feature type="transmembrane region" description="Helical" evidence="10">
    <location>
        <begin position="1087"/>
        <end position="1110"/>
    </location>
</feature>
<keyword evidence="5 10" id="KW-1133">Transmembrane helix</keyword>
<dbReference type="Gene3D" id="1.20.1070.10">
    <property type="entry name" value="Rhodopsin 7-helix transmembrane proteins"/>
    <property type="match status" value="1"/>
</dbReference>
<name>A0A8B7ZU21_ACAPL</name>
<dbReference type="PANTHER" id="PTHR45692">
    <property type="entry name" value="G_PROTEIN_RECEP_F2_4 DOMAIN-CONTAINING PROTEIN"/>
    <property type="match status" value="1"/>
</dbReference>
<feature type="chain" id="PRO_5034206466" evidence="11">
    <location>
        <begin position="33"/>
        <end position="1231"/>
    </location>
</feature>
<feature type="transmembrane region" description="Helical" evidence="10">
    <location>
        <begin position="859"/>
        <end position="882"/>
    </location>
</feature>
<feature type="region of interest" description="Disordered" evidence="9">
    <location>
        <begin position="1132"/>
        <end position="1158"/>
    </location>
</feature>
<feature type="transmembrane region" description="Helical" evidence="10">
    <location>
        <begin position="922"/>
        <end position="943"/>
    </location>
</feature>
<evidence type="ECO:0000256" key="1">
    <source>
        <dbReference type="ARBA" id="ARBA00004141"/>
    </source>
</evidence>
<reference evidence="16" key="1">
    <citation type="submission" date="2025-08" db="UniProtKB">
        <authorList>
            <consortium name="RefSeq"/>
        </authorList>
    </citation>
    <scope>IDENTIFICATION</scope>
</reference>
<dbReference type="OMA" id="GCFMTKC"/>
<evidence type="ECO:0000256" key="7">
    <source>
        <dbReference type="ARBA" id="ARBA00023157"/>
    </source>
</evidence>
<dbReference type="PANTHER" id="PTHR45692:SF1">
    <property type="entry name" value="G-PROTEIN COUPLED RECEPTORS FAMILY 2 PROFILE 2 DOMAIN-CONTAINING PROTEIN"/>
    <property type="match status" value="1"/>
</dbReference>
<dbReference type="KEGG" id="aplc:110989187"/>
<evidence type="ECO:0000259" key="14">
    <source>
        <dbReference type="PROSITE" id="PS50261"/>
    </source>
</evidence>
<evidence type="ECO:0000259" key="13">
    <source>
        <dbReference type="PROSITE" id="PS50221"/>
    </source>
</evidence>
<feature type="disulfide bond" evidence="8">
    <location>
        <begin position="96"/>
        <end position="105"/>
    </location>
</feature>
<dbReference type="OrthoDB" id="5961629at2759"/>
<keyword evidence="6 10" id="KW-0472">Membrane</keyword>
<dbReference type="GeneID" id="110989187"/>
<feature type="disulfide bond" evidence="8">
    <location>
        <begin position="480"/>
        <end position="497"/>
    </location>
</feature>
<dbReference type="PROSITE" id="PS00022">
    <property type="entry name" value="EGF_1"/>
    <property type="match status" value="6"/>
</dbReference>
<dbReference type="AlphaFoldDB" id="A0A8B7ZU21"/>
<dbReference type="InterPro" id="IPR000832">
    <property type="entry name" value="GPCR_2_secretin-like"/>
</dbReference>
<dbReference type="SMART" id="SM00303">
    <property type="entry name" value="GPS"/>
    <property type="match status" value="1"/>
</dbReference>
<dbReference type="Gene3D" id="2.10.25.10">
    <property type="entry name" value="Laminin"/>
    <property type="match status" value="9"/>
</dbReference>
<gene>
    <name evidence="16" type="primary">LOC110989187</name>
</gene>
<dbReference type="PROSITE" id="PS01186">
    <property type="entry name" value="EGF_2"/>
    <property type="match status" value="2"/>
</dbReference>
<protein>
    <submittedName>
        <fullName evidence="16">Cadherin EGF LAG seven-pass G-type receptor 2-like</fullName>
    </submittedName>
</protein>
<feature type="domain" description="G-protein coupled receptors family 2 profile 2" evidence="14">
    <location>
        <begin position="857"/>
        <end position="1111"/>
    </location>
</feature>
<feature type="domain" description="EGF-like" evidence="12">
    <location>
        <begin position="345"/>
        <end position="384"/>
    </location>
</feature>
<dbReference type="Pfam" id="PF00002">
    <property type="entry name" value="7tm_2"/>
    <property type="match status" value="1"/>
</dbReference>
<dbReference type="RefSeq" id="XP_022109063.1">
    <property type="nucleotide sequence ID" value="XM_022253371.1"/>
</dbReference>
<evidence type="ECO:0000256" key="6">
    <source>
        <dbReference type="ARBA" id="ARBA00023136"/>
    </source>
</evidence>
<dbReference type="PROSITE" id="PS50261">
    <property type="entry name" value="G_PROTEIN_RECEP_F2_4"/>
    <property type="match status" value="1"/>
</dbReference>
<dbReference type="Pfam" id="PF00008">
    <property type="entry name" value="EGF"/>
    <property type="match status" value="1"/>
</dbReference>
<evidence type="ECO:0000256" key="11">
    <source>
        <dbReference type="SAM" id="SignalP"/>
    </source>
</evidence>
<feature type="disulfide bond" evidence="8">
    <location>
        <begin position="354"/>
        <end position="371"/>
    </location>
</feature>
<keyword evidence="15" id="KW-1185">Reference proteome</keyword>
<dbReference type="PRINTS" id="PR00249">
    <property type="entry name" value="GPCRSECRETIN"/>
</dbReference>
<dbReference type="PROSITE" id="PS50221">
    <property type="entry name" value="GAIN_B"/>
    <property type="match status" value="1"/>
</dbReference>
<evidence type="ECO:0000259" key="12">
    <source>
        <dbReference type="PROSITE" id="PS50026"/>
    </source>
</evidence>
<feature type="domain" description="GAIN-B" evidence="13">
    <location>
        <begin position="691"/>
        <end position="847"/>
    </location>
</feature>
<dbReference type="GO" id="GO:0007166">
    <property type="term" value="P:cell surface receptor signaling pathway"/>
    <property type="evidence" value="ECO:0007669"/>
    <property type="project" value="InterPro"/>
</dbReference>
<feature type="domain" description="EGF-like" evidence="12">
    <location>
        <begin position="146"/>
        <end position="188"/>
    </location>
</feature>
<feature type="signal peptide" evidence="11">
    <location>
        <begin position="1"/>
        <end position="32"/>
    </location>
</feature>
<dbReference type="CDD" id="cd00054">
    <property type="entry name" value="EGF_CA"/>
    <property type="match status" value="2"/>
</dbReference>
<dbReference type="GO" id="GO:0004930">
    <property type="term" value="F:G protein-coupled receptor activity"/>
    <property type="evidence" value="ECO:0007669"/>
    <property type="project" value="InterPro"/>
</dbReference>
<feature type="transmembrane region" description="Helical" evidence="10">
    <location>
        <begin position="1060"/>
        <end position="1081"/>
    </location>
</feature>
<organism evidence="15 16">
    <name type="scientific">Acanthaster planci</name>
    <name type="common">Crown-of-thorns starfish</name>
    <dbReference type="NCBI Taxonomy" id="133434"/>
    <lineage>
        <taxon>Eukaryota</taxon>
        <taxon>Metazoa</taxon>
        <taxon>Echinodermata</taxon>
        <taxon>Eleutherozoa</taxon>
        <taxon>Asterozoa</taxon>
        <taxon>Asteroidea</taxon>
        <taxon>Valvatacea</taxon>
        <taxon>Valvatida</taxon>
        <taxon>Acanthasteridae</taxon>
        <taxon>Acanthaster</taxon>
    </lineage>
</organism>
<feature type="disulfide bond" evidence="8">
    <location>
        <begin position="460"/>
        <end position="469"/>
    </location>
</feature>
<feature type="disulfide bond" evidence="8">
    <location>
        <begin position="499"/>
        <end position="508"/>
    </location>
</feature>
<dbReference type="Proteomes" id="UP000694845">
    <property type="component" value="Unplaced"/>
</dbReference>
<dbReference type="SMART" id="SM00181">
    <property type="entry name" value="EGF"/>
    <property type="match status" value="12"/>
</dbReference>
<feature type="disulfide bond" evidence="8">
    <location>
        <begin position="295"/>
        <end position="304"/>
    </location>
</feature>
<evidence type="ECO:0000313" key="16">
    <source>
        <dbReference type="RefSeq" id="XP_022109063.1"/>
    </source>
</evidence>
<evidence type="ECO:0000256" key="10">
    <source>
        <dbReference type="SAM" id="Phobius"/>
    </source>
</evidence>
<keyword evidence="8" id="KW-0245">EGF-like domain</keyword>
<feature type="compositionally biased region" description="Low complexity" evidence="9">
    <location>
        <begin position="1140"/>
        <end position="1154"/>
    </location>
</feature>
<dbReference type="GO" id="GO:0005509">
    <property type="term" value="F:calcium ion binding"/>
    <property type="evidence" value="ECO:0007669"/>
    <property type="project" value="InterPro"/>
</dbReference>
<feature type="disulfide bond" evidence="8">
    <location>
        <begin position="440"/>
        <end position="457"/>
    </location>
</feature>
<feature type="transmembrane region" description="Helical" evidence="10">
    <location>
        <begin position="1007"/>
        <end position="1035"/>
    </location>
</feature>
<evidence type="ECO:0000256" key="5">
    <source>
        <dbReference type="ARBA" id="ARBA00022989"/>
    </source>
</evidence>
<proteinExistence type="predicted"/>
<accession>A0A8B7ZU21</accession>
<keyword evidence="4 10" id="KW-0812">Transmembrane</keyword>
<comment type="caution">
    <text evidence="8">Lacks conserved residue(s) required for the propagation of feature annotation.</text>
</comment>
<feature type="disulfide bond" evidence="8">
    <location>
        <begin position="220"/>
        <end position="229"/>
    </location>
</feature>
<evidence type="ECO:0000256" key="4">
    <source>
        <dbReference type="ARBA" id="ARBA00022692"/>
    </source>
</evidence>
<dbReference type="Gene3D" id="2.60.220.50">
    <property type="match status" value="1"/>
</dbReference>
<dbReference type="InterPro" id="IPR017981">
    <property type="entry name" value="GPCR_2-like_7TM"/>
</dbReference>
<feature type="domain" description="EGF-like" evidence="12">
    <location>
        <begin position="306"/>
        <end position="344"/>
    </location>
</feature>
<dbReference type="InterPro" id="IPR057244">
    <property type="entry name" value="GAIN_B"/>
</dbReference>
<feature type="domain" description="EGF-like" evidence="12">
    <location>
        <begin position="269"/>
        <end position="305"/>
    </location>
</feature>
<dbReference type="GO" id="GO:0005886">
    <property type="term" value="C:plasma membrane"/>
    <property type="evidence" value="ECO:0007669"/>
    <property type="project" value="UniProtKB-SubCell"/>
</dbReference>
<feature type="disulfide bond" evidence="8">
    <location>
        <begin position="258"/>
        <end position="267"/>
    </location>
</feature>
<feature type="domain" description="EGF-like" evidence="12">
    <location>
        <begin position="107"/>
        <end position="145"/>
    </location>
</feature>
<dbReference type="InterPro" id="IPR046338">
    <property type="entry name" value="GAIN_dom_sf"/>
</dbReference>
<feature type="disulfide bond" evidence="8">
    <location>
        <begin position="334"/>
        <end position="343"/>
    </location>
</feature>
<sequence length="1231" mass="135578">MREYTGCRFYDSWSILLLCSVIGVGAVVSAHADCTQLPCLNGGLCGFEPGTNVSLSCLCPPSHCGDRCQFLSPCQNGGKCVYIVTGPEVVRLACECPVNYTGYRCEHLHACSSNPCPTNRRCEVDIFNSYRCECLEAGYHGPDCDIFNKCSQSPCRNNGTCAFTGSNRYRCDCNPNGIVSGFHGVNCELFNPCLTSPCGEAGTCHQDPSKGASEAFNCSCDDQHYGELCQYRDECLQSPCLNNGWCSLLETGGFECDCPAGYLGPTCAHSVCNWFSCRHNGTCSIDELGRPVCLCPSEYYGSKCQTLNSCLQYELCQHGGNCTDVQGDYFTCACPVGWIGILCAFKDPCVDNTCHPNQTCISATPYMSYQCTCNSAEYNGPWCTDYDSCSHQPCQNGGYCTFKGHMSYDCDCAPNGFPTGYYGKNCEHRQPCPEQLPSVCSNHGVCEYTNKEPGYKCVQCDSGYYGQACERYDGCHSDPCKNGQPCVSLYLFQKYFCNCSEQYTGDHCEIPVTCNDPSSSITVSTKGLYFWPETLIGKAAVLPCHVGTGFARRRCEAWVTGGFALAIFWVTPDMSSCDTVNFTKEVATNMSHYLVHTTSNAEDMQEEEVTSSTELLVAIIIYAYYDYELAKDLMLCISNLLEVNETVLRDSSVQSDTNTKLLSMIDSYAEKTVLGTNDSAAELLTDNIEIKVEDVSLEQATMTGSHFQSSLPNSQGISVNIPSEAFAEEDLMAAVGETDSVRVNFVVMTNTKLFIPVAQQEEAYNGYAVSARIQGRAVSGLAEPVTISLPMENVEVGKTPKCAFWNGKEGRWDTTGLKLISKANNSAVCESSHLTYFGIIVDPGMPFEIPATHMKILSIITRVGLCVTLCGLLLTFLTYLLFKQLRGTRSGKILIHLSASLFGLNFVFIIDSALSLKSPKALCLASAILLHYFVLTSFSWMAMEAVNMYRALVQVFIRGSTGCFMTKCIITSWVVPIAIVTAAAATGPEKNYGERQGMCLLLTTNPYVYYISYLGPCCIILAINIVVFVMVLYAVCSPRSKKLHNATSSLPRNGVRKTQIGCALSVTFLLGLTWVFGLFAVGNATLVFQYICTTLNTMQGFFIFLFRCALNPEAVRCWRHLITNGTLNPRQTPCNSAIKNNNQHSQHSQQTNSTKLQHQEQQSSKAVVSVVNTGYVSDELSSDDHILRILERACHSSKYSVDSYEKWINTWEQNMKLRNVMMDNIKPRNDI</sequence>
<dbReference type="SUPFAM" id="SSF57196">
    <property type="entry name" value="EGF/Laminin"/>
    <property type="match status" value="9"/>
</dbReference>
<dbReference type="PROSITE" id="PS50026">
    <property type="entry name" value="EGF_3"/>
    <property type="match status" value="11"/>
</dbReference>